<protein>
    <submittedName>
        <fullName evidence="4">Hemerythrin</fullName>
    </submittedName>
</protein>
<dbReference type="PANTHER" id="PTHR37164">
    <property type="entry name" value="BACTERIOHEMERYTHRIN"/>
    <property type="match status" value="1"/>
</dbReference>
<dbReference type="InterPro" id="IPR050669">
    <property type="entry name" value="Hemerythrin"/>
</dbReference>
<evidence type="ECO:0000256" key="2">
    <source>
        <dbReference type="ARBA" id="ARBA00022723"/>
    </source>
</evidence>
<dbReference type="CDD" id="cd12107">
    <property type="entry name" value="Hemerythrin"/>
    <property type="match status" value="1"/>
</dbReference>
<accession>A0A3E1RG23</accession>
<dbReference type="InterPro" id="IPR035938">
    <property type="entry name" value="Hemerythrin-like_sf"/>
</dbReference>
<dbReference type="PANTHER" id="PTHR37164:SF1">
    <property type="entry name" value="BACTERIOHEMERYTHRIN"/>
    <property type="match status" value="1"/>
</dbReference>
<comment type="caution">
    <text evidence="4">The sequence shown here is derived from an EMBL/GenBank/DDBJ whole genome shotgun (WGS) entry which is preliminary data.</text>
</comment>
<name>A0A3E1RG23_9BURK</name>
<proteinExistence type="inferred from homology"/>
<dbReference type="AlphaFoldDB" id="A0A3E1RG23"/>
<keyword evidence="5" id="KW-1185">Reference proteome</keyword>
<gene>
    <name evidence="4" type="ORF">DIC66_05660</name>
</gene>
<dbReference type="InterPro" id="IPR012827">
    <property type="entry name" value="Hemerythrin_metal-bd"/>
</dbReference>
<evidence type="ECO:0000313" key="5">
    <source>
        <dbReference type="Proteomes" id="UP000260665"/>
    </source>
</evidence>
<dbReference type="Proteomes" id="UP000260665">
    <property type="component" value="Unassembled WGS sequence"/>
</dbReference>
<organism evidence="4 5">
    <name type="scientific">Rhodoferax lacus</name>
    <dbReference type="NCBI Taxonomy" id="2184758"/>
    <lineage>
        <taxon>Bacteria</taxon>
        <taxon>Pseudomonadati</taxon>
        <taxon>Pseudomonadota</taxon>
        <taxon>Betaproteobacteria</taxon>
        <taxon>Burkholderiales</taxon>
        <taxon>Comamonadaceae</taxon>
        <taxon>Rhodoferax</taxon>
    </lineage>
</organism>
<reference evidence="4 5" key="1">
    <citation type="submission" date="2018-05" db="EMBL/GenBank/DDBJ databases">
        <title>Rhodoferax soyangensis sp.nov., isolated from an oligotrophic freshwater lake.</title>
        <authorList>
            <person name="Park M."/>
        </authorList>
    </citation>
    <scope>NUCLEOTIDE SEQUENCE [LARGE SCALE GENOMIC DNA]</scope>
    <source>
        <strain evidence="4 5">IMCC26218</strain>
    </source>
</reference>
<keyword evidence="2" id="KW-0479">Metal-binding</keyword>
<dbReference type="NCBIfam" id="TIGR02481">
    <property type="entry name" value="hemeryth_dom"/>
    <property type="match status" value="1"/>
</dbReference>
<dbReference type="EMBL" id="QFZK01000002">
    <property type="protein sequence ID" value="RFO98318.1"/>
    <property type="molecule type" value="Genomic_DNA"/>
</dbReference>
<comment type="similarity">
    <text evidence="1">Belongs to the hemerythrin family.</text>
</comment>
<dbReference type="OrthoDB" id="5296936at2"/>
<dbReference type="SUPFAM" id="SSF47188">
    <property type="entry name" value="Hemerythrin-like"/>
    <property type="match status" value="1"/>
</dbReference>
<keyword evidence="3" id="KW-0408">Iron</keyword>
<evidence type="ECO:0000256" key="1">
    <source>
        <dbReference type="ARBA" id="ARBA00010587"/>
    </source>
</evidence>
<sequence>MPTPMPWSPTLALDMPLMDDTHEEFIALLGDAVQAPDDTLLSCWALLIDHTQDHFDREDQWMLDTGFAAGNCHATQHSVILQVMREGGKRGLLGELDLVRQMAHELGLWFANHVQSMDAALALHLRSAGFDPVTGMMHNPLALPEAEIQGCGGGSCGSATQDAPQAAAQAIAA</sequence>
<dbReference type="Gene3D" id="1.20.120.50">
    <property type="entry name" value="Hemerythrin-like"/>
    <property type="match status" value="1"/>
</dbReference>
<evidence type="ECO:0000313" key="4">
    <source>
        <dbReference type="EMBL" id="RFO98318.1"/>
    </source>
</evidence>
<dbReference type="GO" id="GO:0046872">
    <property type="term" value="F:metal ion binding"/>
    <property type="evidence" value="ECO:0007669"/>
    <property type="project" value="UniProtKB-KW"/>
</dbReference>
<evidence type="ECO:0000256" key="3">
    <source>
        <dbReference type="ARBA" id="ARBA00023004"/>
    </source>
</evidence>